<sequence length="380" mass="44616">MNKINFKDYSLKVYVPEELSQSSFFLTGLTEFSAKVGLKIKYINNFKKKKGRTIIDEGMVSYTEQEFPKTAYFELCNRKFSKTVFFAVDTYDFENQFSSYALENCDFVFKRNFSYDMVNHLPKQHTAKLCSLGLTFKVYSSYFTKNKRLKYKYLLTNIVKSLKIDSYLFKRLNKKLTYHKNQLSLLKNPRYINDYNNYSEANENIVFFQTRCFEDDSNNDVKEIHEQRYKIIKLLSLVFNNKFKGGFIKSKLATEKYSDALTNVPSEPHKYLKALKQAKVVIYTRGLAKSPAWKMAEYMSQAKVIIAEKLTTDLPVPLTHGKELLFFENNEELISNIKLVLENDKLANQLSINARAYFEKHIHPEQTVKRVLETVINEKL</sequence>
<organism evidence="2 3">
    <name type="scientific">Mesonia sediminis</name>
    <dbReference type="NCBI Taxonomy" id="1703946"/>
    <lineage>
        <taxon>Bacteria</taxon>
        <taxon>Pseudomonadati</taxon>
        <taxon>Bacteroidota</taxon>
        <taxon>Flavobacteriia</taxon>
        <taxon>Flavobacteriales</taxon>
        <taxon>Flavobacteriaceae</taxon>
        <taxon>Mesonia</taxon>
    </lineage>
</organism>
<keyword evidence="3" id="KW-1185">Reference proteome</keyword>
<feature type="domain" description="Spore protein YkvP/CgeB glycosyl transferase-like" evidence="1">
    <location>
        <begin position="266"/>
        <end position="372"/>
    </location>
</feature>
<evidence type="ECO:0000259" key="1">
    <source>
        <dbReference type="Pfam" id="PF13524"/>
    </source>
</evidence>
<reference evidence="3" key="1">
    <citation type="journal article" date="2019" name="Int. J. Syst. Evol. Microbiol.">
        <title>The Global Catalogue of Microorganisms (GCM) 10K type strain sequencing project: providing services to taxonomists for standard genome sequencing and annotation.</title>
        <authorList>
            <consortium name="The Broad Institute Genomics Platform"/>
            <consortium name="The Broad Institute Genome Sequencing Center for Infectious Disease"/>
            <person name="Wu L."/>
            <person name="Ma J."/>
        </authorList>
    </citation>
    <scope>NUCLEOTIDE SEQUENCE [LARGE SCALE GENOMIC DNA]</scope>
    <source>
        <strain evidence="3">KCTC 42255</strain>
    </source>
</reference>
<protein>
    <submittedName>
        <fullName evidence="2">Glycosyltransferase</fullName>
        <ecNumber evidence="2">2.4.-.-</ecNumber>
    </submittedName>
</protein>
<comment type="caution">
    <text evidence="2">The sequence shown here is derived from an EMBL/GenBank/DDBJ whole genome shotgun (WGS) entry which is preliminary data.</text>
</comment>
<keyword evidence="2" id="KW-0808">Transferase</keyword>
<dbReference type="InterPro" id="IPR055259">
    <property type="entry name" value="YkvP/CgeB_Glyco_trans-like"/>
</dbReference>
<proteinExistence type="predicted"/>
<evidence type="ECO:0000313" key="3">
    <source>
        <dbReference type="Proteomes" id="UP001597357"/>
    </source>
</evidence>
<dbReference type="EMBL" id="JBHULZ010000041">
    <property type="protein sequence ID" value="MFD2698600.1"/>
    <property type="molecule type" value="Genomic_DNA"/>
</dbReference>
<accession>A0ABW5SJ08</accession>
<evidence type="ECO:0000313" key="2">
    <source>
        <dbReference type="EMBL" id="MFD2698600.1"/>
    </source>
</evidence>
<dbReference type="Pfam" id="PF13524">
    <property type="entry name" value="Glyco_trans_1_2"/>
    <property type="match status" value="1"/>
</dbReference>
<dbReference type="Gene3D" id="3.40.50.2000">
    <property type="entry name" value="Glycogen Phosphorylase B"/>
    <property type="match status" value="1"/>
</dbReference>
<dbReference type="EC" id="2.4.-.-" evidence="2"/>
<name>A0ABW5SJ08_9FLAO</name>
<gene>
    <name evidence="2" type="ORF">ACFSQ0_11405</name>
</gene>
<dbReference type="Proteomes" id="UP001597357">
    <property type="component" value="Unassembled WGS sequence"/>
</dbReference>
<keyword evidence="2" id="KW-0328">Glycosyltransferase</keyword>
<dbReference type="GO" id="GO:0016757">
    <property type="term" value="F:glycosyltransferase activity"/>
    <property type="evidence" value="ECO:0007669"/>
    <property type="project" value="UniProtKB-KW"/>
</dbReference>
<dbReference type="RefSeq" id="WP_379048363.1">
    <property type="nucleotide sequence ID" value="NZ_JBHULZ010000041.1"/>
</dbReference>